<evidence type="ECO:0000256" key="3">
    <source>
        <dbReference type="ARBA" id="ARBA00022833"/>
    </source>
</evidence>
<dbReference type="PANTHER" id="PTHR23235">
    <property type="entry name" value="KRUEPPEL-LIKE TRANSCRIPTION FACTOR"/>
    <property type="match status" value="1"/>
</dbReference>
<sequence>MGQPSPDSAFFEYEPSLTSLPNSSLGLAVSLASDVFDCYKSVLPKYSVSNSKCSSASTSWCNHQETSMDSNSNGRLERYLCSRNPCPCSQKSSYDSTPTSAPTQTSWLNHNIAHRERNIFEESFGPSNSSLICTCHENAHQQPVSLNSRKSMDMAYAHSDNDRTNAPYSCMARSVPMRRSLGAEQSTRCWGRCGFDEHTCGSIYEGSASAVGGSNFNFYDQIDTQKPDSEIKSGGPEDFSTQESDICQSERRPSQAIHQNTDPTTSEDQLGEVDEMQAYLGIPTGPQDTVEAHTSGTSYCGPSAIYPDSSSHPGEYNSPALDIAPLDGCTCKTTDLVPCPNFSKFSTVSRHSSSFDDDFQSRNADIAGYQDISQQLSSTRLSSESGEGIKPGEMQARRTKSMIRPGPRSKEDDISAIAQEVMACYNTPQYNCSATRARSNRLAIIEQDTTKPDQDPVTDCEQRQNFEGSEVHPQSVSTSLPNTYMWSSPESNASPINSPTGTKDGAAKLVLSKNLPPVCTHKCTFEGCNKSYSKSSHLKAHYRKHTGEKPYVCNWRECSWRFARSDELTRHKRKHTGQRPYTCDQCHKSFTRSDHLSLHRKKHAAKQGE</sequence>
<dbReference type="InterPro" id="IPR013087">
    <property type="entry name" value="Znf_C2H2_type"/>
</dbReference>
<keyword evidence="8" id="KW-1185">Reference proteome</keyword>
<evidence type="ECO:0000313" key="8">
    <source>
        <dbReference type="Proteomes" id="UP000281553"/>
    </source>
</evidence>
<accession>A0A3P7L8V3</accession>
<dbReference type="GO" id="GO:0000981">
    <property type="term" value="F:DNA-binding transcription factor activity, RNA polymerase II-specific"/>
    <property type="evidence" value="ECO:0007669"/>
    <property type="project" value="TreeGrafter"/>
</dbReference>
<dbReference type="SUPFAM" id="SSF57667">
    <property type="entry name" value="beta-beta-alpha zinc fingers"/>
    <property type="match status" value="2"/>
</dbReference>
<dbReference type="GO" id="GO:0008270">
    <property type="term" value="F:zinc ion binding"/>
    <property type="evidence" value="ECO:0007669"/>
    <property type="project" value="UniProtKB-KW"/>
</dbReference>
<feature type="compositionally biased region" description="Polar residues" evidence="5">
    <location>
        <begin position="256"/>
        <end position="267"/>
    </location>
</feature>
<dbReference type="EMBL" id="UYRU01055284">
    <property type="protein sequence ID" value="VDN12994.1"/>
    <property type="molecule type" value="Genomic_DNA"/>
</dbReference>
<keyword evidence="2 4" id="KW-0863">Zinc-finger</keyword>
<protein>
    <recommendedName>
        <fullName evidence="6">C2H2-type domain-containing protein</fullName>
    </recommendedName>
</protein>
<dbReference type="SMART" id="SM00355">
    <property type="entry name" value="ZnF_C2H2"/>
    <property type="match status" value="3"/>
</dbReference>
<proteinExistence type="predicted"/>
<feature type="domain" description="C2H2-type" evidence="6">
    <location>
        <begin position="521"/>
        <end position="550"/>
    </location>
</feature>
<feature type="domain" description="C2H2-type" evidence="6">
    <location>
        <begin position="551"/>
        <end position="580"/>
    </location>
</feature>
<gene>
    <name evidence="7" type="ORF">DILT_LOCUS8825</name>
</gene>
<dbReference type="FunFam" id="3.30.160.60:FF:000007">
    <property type="entry name" value="Basic krueppel-like factor 3"/>
    <property type="match status" value="1"/>
</dbReference>
<evidence type="ECO:0000256" key="5">
    <source>
        <dbReference type="SAM" id="MobiDB-lite"/>
    </source>
</evidence>
<dbReference type="Proteomes" id="UP000281553">
    <property type="component" value="Unassembled WGS sequence"/>
</dbReference>
<evidence type="ECO:0000259" key="6">
    <source>
        <dbReference type="PROSITE" id="PS50157"/>
    </source>
</evidence>
<dbReference type="AlphaFoldDB" id="A0A3P7L8V3"/>
<dbReference type="PROSITE" id="PS00028">
    <property type="entry name" value="ZINC_FINGER_C2H2_1"/>
    <property type="match status" value="3"/>
</dbReference>
<keyword evidence="1" id="KW-0479">Metal-binding</keyword>
<dbReference type="PROSITE" id="PS50157">
    <property type="entry name" value="ZINC_FINGER_C2H2_2"/>
    <property type="match status" value="3"/>
</dbReference>
<evidence type="ECO:0000256" key="1">
    <source>
        <dbReference type="ARBA" id="ARBA00022723"/>
    </source>
</evidence>
<evidence type="ECO:0000256" key="2">
    <source>
        <dbReference type="ARBA" id="ARBA00022771"/>
    </source>
</evidence>
<reference evidence="7 8" key="1">
    <citation type="submission" date="2018-11" db="EMBL/GenBank/DDBJ databases">
        <authorList>
            <consortium name="Pathogen Informatics"/>
        </authorList>
    </citation>
    <scope>NUCLEOTIDE SEQUENCE [LARGE SCALE GENOMIC DNA]</scope>
</reference>
<name>A0A3P7L8V3_DIBLA</name>
<feature type="region of interest" description="Disordered" evidence="5">
    <location>
        <begin position="225"/>
        <end position="267"/>
    </location>
</feature>
<dbReference type="OrthoDB" id="4748970at2759"/>
<dbReference type="Pfam" id="PF00096">
    <property type="entry name" value="zf-C2H2"/>
    <property type="match status" value="3"/>
</dbReference>
<feature type="region of interest" description="Disordered" evidence="5">
    <location>
        <begin position="374"/>
        <end position="410"/>
    </location>
</feature>
<keyword evidence="3" id="KW-0862">Zinc</keyword>
<dbReference type="GO" id="GO:0000978">
    <property type="term" value="F:RNA polymerase II cis-regulatory region sequence-specific DNA binding"/>
    <property type="evidence" value="ECO:0007669"/>
    <property type="project" value="TreeGrafter"/>
</dbReference>
<organism evidence="7 8">
    <name type="scientific">Dibothriocephalus latus</name>
    <name type="common">Fish tapeworm</name>
    <name type="synonym">Diphyllobothrium latum</name>
    <dbReference type="NCBI Taxonomy" id="60516"/>
    <lineage>
        <taxon>Eukaryota</taxon>
        <taxon>Metazoa</taxon>
        <taxon>Spiralia</taxon>
        <taxon>Lophotrochozoa</taxon>
        <taxon>Platyhelminthes</taxon>
        <taxon>Cestoda</taxon>
        <taxon>Eucestoda</taxon>
        <taxon>Diphyllobothriidea</taxon>
        <taxon>Diphyllobothriidae</taxon>
        <taxon>Dibothriocephalus</taxon>
    </lineage>
</organism>
<dbReference type="Gene3D" id="3.30.160.60">
    <property type="entry name" value="Classic Zinc Finger"/>
    <property type="match status" value="3"/>
</dbReference>
<feature type="domain" description="C2H2-type" evidence="6">
    <location>
        <begin position="581"/>
        <end position="608"/>
    </location>
</feature>
<dbReference type="PANTHER" id="PTHR23235:SF49">
    <property type="entry name" value="WILMS TUMOR PROTEIN"/>
    <property type="match status" value="1"/>
</dbReference>
<feature type="compositionally biased region" description="Polar residues" evidence="5">
    <location>
        <begin position="374"/>
        <end position="385"/>
    </location>
</feature>
<evidence type="ECO:0000256" key="4">
    <source>
        <dbReference type="PROSITE-ProRule" id="PRU00042"/>
    </source>
</evidence>
<dbReference type="InterPro" id="IPR036236">
    <property type="entry name" value="Znf_C2H2_sf"/>
</dbReference>
<evidence type="ECO:0000313" key="7">
    <source>
        <dbReference type="EMBL" id="VDN12994.1"/>
    </source>
</evidence>